<name>A0AAD8M040_9APIA</name>
<gene>
    <name evidence="6" type="ORF">POM88_047933</name>
</gene>
<reference evidence="6" key="1">
    <citation type="submission" date="2023-02" db="EMBL/GenBank/DDBJ databases">
        <title>Genome of toxic invasive species Heracleum sosnowskyi carries increased number of genes despite the absence of recent whole-genome duplications.</title>
        <authorList>
            <person name="Schelkunov M."/>
            <person name="Shtratnikova V."/>
            <person name="Makarenko M."/>
            <person name="Klepikova A."/>
            <person name="Omelchenko D."/>
            <person name="Novikova G."/>
            <person name="Obukhova E."/>
            <person name="Bogdanov V."/>
            <person name="Penin A."/>
            <person name="Logacheva M."/>
        </authorList>
    </citation>
    <scope>NUCLEOTIDE SEQUENCE</scope>
    <source>
        <strain evidence="6">Hsosn_3</strain>
        <tissue evidence="6">Leaf</tissue>
    </source>
</reference>
<evidence type="ECO:0000256" key="4">
    <source>
        <dbReference type="ARBA" id="ARBA00022833"/>
    </source>
</evidence>
<dbReference type="AlphaFoldDB" id="A0AAD8M040"/>
<evidence type="ECO:0000256" key="2">
    <source>
        <dbReference type="ARBA" id="ARBA00022737"/>
    </source>
</evidence>
<dbReference type="InterPro" id="IPR046349">
    <property type="entry name" value="C1-like_sf"/>
</dbReference>
<keyword evidence="3" id="KW-0863">Zinc-finger</keyword>
<dbReference type="SUPFAM" id="SSF57889">
    <property type="entry name" value="Cysteine-rich domain"/>
    <property type="match status" value="2"/>
</dbReference>
<keyword evidence="2" id="KW-0677">Repeat</keyword>
<keyword evidence="7" id="KW-1185">Reference proteome</keyword>
<feature type="domain" description="ZZ-type" evidence="5">
    <location>
        <begin position="121"/>
        <end position="148"/>
    </location>
</feature>
<dbReference type="InterPro" id="IPR000433">
    <property type="entry name" value="Znf_ZZ"/>
</dbReference>
<protein>
    <recommendedName>
        <fullName evidence="5">ZZ-type domain-containing protein</fullName>
    </recommendedName>
</protein>
<evidence type="ECO:0000313" key="6">
    <source>
        <dbReference type="EMBL" id="KAK1354677.1"/>
    </source>
</evidence>
<proteinExistence type="predicted"/>
<dbReference type="PANTHER" id="PTHR32410">
    <property type="entry name" value="CYSTEINE/HISTIDINE-RICH C1 DOMAIN FAMILY PROTEIN"/>
    <property type="match status" value="1"/>
</dbReference>
<accession>A0AAD8M040</accession>
<dbReference type="InterPro" id="IPR053192">
    <property type="entry name" value="Vacuole_Formation_Reg"/>
</dbReference>
<dbReference type="GO" id="GO:0008270">
    <property type="term" value="F:zinc ion binding"/>
    <property type="evidence" value="ECO:0007669"/>
    <property type="project" value="UniProtKB-KW"/>
</dbReference>
<organism evidence="6 7">
    <name type="scientific">Heracleum sosnowskyi</name>
    <dbReference type="NCBI Taxonomy" id="360622"/>
    <lineage>
        <taxon>Eukaryota</taxon>
        <taxon>Viridiplantae</taxon>
        <taxon>Streptophyta</taxon>
        <taxon>Embryophyta</taxon>
        <taxon>Tracheophyta</taxon>
        <taxon>Spermatophyta</taxon>
        <taxon>Magnoliopsida</taxon>
        <taxon>eudicotyledons</taxon>
        <taxon>Gunneridae</taxon>
        <taxon>Pentapetalae</taxon>
        <taxon>asterids</taxon>
        <taxon>campanulids</taxon>
        <taxon>Apiales</taxon>
        <taxon>Apiaceae</taxon>
        <taxon>Apioideae</taxon>
        <taxon>apioid superclade</taxon>
        <taxon>Tordylieae</taxon>
        <taxon>Tordyliinae</taxon>
        <taxon>Heracleum</taxon>
    </lineage>
</organism>
<sequence length="317" mass="36134">MAFIKHRHPLILNEKYHGAEGDVCYICKEAIPSPLIHSVYTCSGSSLSDSTSSDDDDFVVKTYSAMGKPYPELPLEIKRNDVDCPKLLIHRSCAELPLTITDYPMHQNHTIVLNHEVGNKCSMCDEGTRGKISYNCRDCLNFILCIKCVTSPRVHHPGHIQHQLTVVHHPASFLCYACQDDKHLASASCKCNLCPFWIHMKCALLPSLLKYKFHRHPLLLSYSLSELYLRFRHYCSICHAILSPTQWLYHCANCRFLAHVTCAMSTKDPFKRLRLSSFDEEPCYPAPDESSLHFMQQLSVQRRINDGDEEGSDGLFS</sequence>
<reference evidence="6" key="2">
    <citation type="submission" date="2023-05" db="EMBL/GenBank/DDBJ databases">
        <authorList>
            <person name="Schelkunov M.I."/>
        </authorList>
    </citation>
    <scope>NUCLEOTIDE SEQUENCE</scope>
    <source>
        <strain evidence="6">Hsosn_3</strain>
        <tissue evidence="6">Leaf</tissue>
    </source>
</reference>
<dbReference type="InterPro" id="IPR004146">
    <property type="entry name" value="DC1"/>
</dbReference>
<comment type="caution">
    <text evidence="6">The sequence shown here is derived from an EMBL/GenBank/DDBJ whole genome shotgun (WGS) entry which is preliminary data.</text>
</comment>
<evidence type="ECO:0000256" key="3">
    <source>
        <dbReference type="ARBA" id="ARBA00022771"/>
    </source>
</evidence>
<dbReference type="PROSITE" id="PS01357">
    <property type="entry name" value="ZF_ZZ_1"/>
    <property type="match status" value="1"/>
</dbReference>
<evidence type="ECO:0000313" key="7">
    <source>
        <dbReference type="Proteomes" id="UP001237642"/>
    </source>
</evidence>
<keyword evidence="1" id="KW-0479">Metal-binding</keyword>
<dbReference type="Pfam" id="PF03107">
    <property type="entry name" value="C1_2"/>
    <property type="match status" value="1"/>
</dbReference>
<evidence type="ECO:0000256" key="1">
    <source>
        <dbReference type="ARBA" id="ARBA00022723"/>
    </source>
</evidence>
<keyword evidence="4" id="KW-0862">Zinc</keyword>
<dbReference type="Proteomes" id="UP001237642">
    <property type="component" value="Unassembled WGS sequence"/>
</dbReference>
<evidence type="ECO:0000259" key="5">
    <source>
        <dbReference type="PROSITE" id="PS01357"/>
    </source>
</evidence>
<dbReference type="EMBL" id="JAUIZM010000011">
    <property type="protein sequence ID" value="KAK1354677.1"/>
    <property type="molecule type" value="Genomic_DNA"/>
</dbReference>